<proteinExistence type="predicted"/>
<keyword evidence="2" id="KW-1185">Reference proteome</keyword>
<gene>
    <name evidence="1" type="ORF">EV44_g2005</name>
</gene>
<dbReference type="HOGENOM" id="CLU_2225152_0_0_1"/>
<organism evidence="1 2">
    <name type="scientific">Uncinula necator</name>
    <name type="common">Grape powdery mildew</name>
    <dbReference type="NCBI Taxonomy" id="52586"/>
    <lineage>
        <taxon>Eukaryota</taxon>
        <taxon>Fungi</taxon>
        <taxon>Dikarya</taxon>
        <taxon>Ascomycota</taxon>
        <taxon>Pezizomycotina</taxon>
        <taxon>Leotiomycetes</taxon>
        <taxon>Erysiphales</taxon>
        <taxon>Erysiphaceae</taxon>
        <taxon>Erysiphe</taxon>
    </lineage>
</organism>
<accession>A0A0B1P5Y7</accession>
<protein>
    <submittedName>
        <fullName evidence="1">Uncharacterized protein</fullName>
    </submittedName>
</protein>
<reference evidence="1 2" key="1">
    <citation type="journal article" date="2014" name="BMC Genomics">
        <title>Adaptive genomic structural variation in the grape powdery mildew pathogen, Erysiphe necator.</title>
        <authorList>
            <person name="Jones L."/>
            <person name="Riaz S."/>
            <person name="Morales-Cruz A."/>
            <person name="Amrine K.C."/>
            <person name="McGuire B."/>
            <person name="Gubler W.D."/>
            <person name="Walker M.A."/>
            <person name="Cantu D."/>
        </authorList>
    </citation>
    <scope>NUCLEOTIDE SEQUENCE [LARGE SCALE GENOMIC DNA]</scope>
    <source>
        <strain evidence="2">c</strain>
    </source>
</reference>
<evidence type="ECO:0000313" key="2">
    <source>
        <dbReference type="Proteomes" id="UP000030854"/>
    </source>
</evidence>
<sequence length="106" mass="11984">MICTTVLIKIESTLANLVGDIEKEEAAAIKAYLRLAISNFAAADSSPSPPRVPTHHEWFQRAKQPFVLQKKARQLPRRRLLRIKDSLSGSHKNMNGVNYLLQTFVK</sequence>
<comment type="caution">
    <text evidence="1">The sequence shown here is derived from an EMBL/GenBank/DDBJ whole genome shotgun (WGS) entry which is preliminary data.</text>
</comment>
<evidence type="ECO:0000313" key="1">
    <source>
        <dbReference type="EMBL" id="KHJ32311.1"/>
    </source>
</evidence>
<name>A0A0B1P5Y7_UNCNE</name>
<dbReference type="AlphaFoldDB" id="A0A0B1P5Y7"/>
<dbReference type="Proteomes" id="UP000030854">
    <property type="component" value="Unassembled WGS sequence"/>
</dbReference>
<dbReference type="EMBL" id="JNVN01002181">
    <property type="protein sequence ID" value="KHJ32311.1"/>
    <property type="molecule type" value="Genomic_DNA"/>
</dbReference>